<keyword evidence="1" id="KW-1185">Reference proteome</keyword>
<proteinExistence type="predicted"/>
<dbReference type="Proteomes" id="UP000515124">
    <property type="component" value="Unplaced"/>
</dbReference>
<dbReference type="RefSeq" id="XP_021809929.1">
    <property type="nucleotide sequence ID" value="XM_021954237.1"/>
</dbReference>
<evidence type="ECO:0000313" key="2">
    <source>
        <dbReference type="RefSeq" id="XP_021809929.1"/>
    </source>
</evidence>
<accession>A0A6P5S2S4</accession>
<gene>
    <name evidence="2" type="primary">LOC110753342</name>
</gene>
<protein>
    <submittedName>
        <fullName evidence="2">Uncharacterized protein LOC110753342</fullName>
    </submittedName>
</protein>
<organism evidence="1 2">
    <name type="scientific">Prunus avium</name>
    <name type="common">Cherry</name>
    <name type="synonym">Cerasus avium</name>
    <dbReference type="NCBI Taxonomy" id="42229"/>
    <lineage>
        <taxon>Eukaryota</taxon>
        <taxon>Viridiplantae</taxon>
        <taxon>Streptophyta</taxon>
        <taxon>Embryophyta</taxon>
        <taxon>Tracheophyta</taxon>
        <taxon>Spermatophyta</taxon>
        <taxon>Magnoliopsida</taxon>
        <taxon>eudicotyledons</taxon>
        <taxon>Gunneridae</taxon>
        <taxon>Pentapetalae</taxon>
        <taxon>rosids</taxon>
        <taxon>fabids</taxon>
        <taxon>Rosales</taxon>
        <taxon>Rosaceae</taxon>
        <taxon>Amygdaloideae</taxon>
        <taxon>Amygdaleae</taxon>
        <taxon>Prunus</taxon>
    </lineage>
</organism>
<dbReference type="AlphaFoldDB" id="A0A6P5S2S4"/>
<sequence>MIRICFDSKGMELLIFTSGSLQLDSRVADFLWGIFRCIKKDVAHNKVPEGLPSTVDQENVDDNKIVDMEVDMVGGKMVGRVDIVVPRDSKVIWNTKSSSDQMWLTKDLGKEEVKSPLKQRRRNRQALKVLLVQLSE</sequence>
<reference evidence="2" key="1">
    <citation type="submission" date="2025-08" db="UniProtKB">
        <authorList>
            <consortium name="RefSeq"/>
        </authorList>
    </citation>
    <scope>IDENTIFICATION</scope>
</reference>
<dbReference type="GeneID" id="110753342"/>
<name>A0A6P5S2S4_PRUAV</name>
<evidence type="ECO:0000313" key="1">
    <source>
        <dbReference type="Proteomes" id="UP000515124"/>
    </source>
</evidence>
<dbReference type="KEGG" id="pavi:110753342"/>